<keyword evidence="3" id="KW-1185">Reference proteome</keyword>
<dbReference type="AlphaFoldDB" id="A0A835HCY6"/>
<dbReference type="Proteomes" id="UP000631114">
    <property type="component" value="Unassembled WGS sequence"/>
</dbReference>
<gene>
    <name evidence="2" type="ORF">IFM89_006979</name>
</gene>
<evidence type="ECO:0000313" key="2">
    <source>
        <dbReference type="EMBL" id="KAF9596052.1"/>
    </source>
</evidence>
<feature type="region of interest" description="Disordered" evidence="1">
    <location>
        <begin position="402"/>
        <end position="436"/>
    </location>
</feature>
<name>A0A835HCY6_9MAGN</name>
<dbReference type="OrthoDB" id="1939758at2759"/>
<dbReference type="EMBL" id="JADFTS010000007">
    <property type="protein sequence ID" value="KAF9596052.1"/>
    <property type="molecule type" value="Genomic_DNA"/>
</dbReference>
<dbReference type="PANTHER" id="PTHR37261:SF1">
    <property type="entry name" value="40S RIBOSOMAL PROTEIN S27"/>
    <property type="match status" value="1"/>
</dbReference>
<comment type="caution">
    <text evidence="2">The sequence shown here is derived from an EMBL/GenBank/DDBJ whole genome shotgun (WGS) entry which is preliminary data.</text>
</comment>
<sequence>MRQVYVRSSARVYEIYYATKLDQKDNEYLCTVRCSLAQKEDQSNNSTNEDGWVEILDTQSCSISKKNDERSIQDFYEATAEITDSSPCVSLTIRLLSLHTKECVHLEDIYIFGEPVEIVDLDDKVDPMKRSAEISMMAMLPTLMQLSRTGMPNRMPDKQVSDIRPHLKGQDDESLDPYVGRTLHSEALSSQLNQKVTKDVSQSTHVESDELVPGAVQEHGSVDKLNDSSSGRIERVLDQLVCRVGRIEAFCSRFEDNMLKPISNIETRLERLEKQLEVLTVSSQSTDLNPCRRIRAPDFSCIESETNSLQNDEEENSNCGVSQFASKDATSTRQSECLSDGSESNDNAFISTVISQLVPSIPCIQSETKSFQNDEGENSNCGVLSESLSKDATFTTQLKCLSDGSESNDNASDSVDAPQSIPGLIVTAPEFSNEDF</sequence>
<organism evidence="2 3">
    <name type="scientific">Coptis chinensis</name>
    <dbReference type="NCBI Taxonomy" id="261450"/>
    <lineage>
        <taxon>Eukaryota</taxon>
        <taxon>Viridiplantae</taxon>
        <taxon>Streptophyta</taxon>
        <taxon>Embryophyta</taxon>
        <taxon>Tracheophyta</taxon>
        <taxon>Spermatophyta</taxon>
        <taxon>Magnoliopsida</taxon>
        <taxon>Ranunculales</taxon>
        <taxon>Ranunculaceae</taxon>
        <taxon>Coptidoideae</taxon>
        <taxon>Coptis</taxon>
    </lineage>
</organism>
<accession>A0A835HCY6</accession>
<evidence type="ECO:0000313" key="3">
    <source>
        <dbReference type="Proteomes" id="UP000631114"/>
    </source>
</evidence>
<proteinExistence type="predicted"/>
<dbReference type="PANTHER" id="PTHR37261">
    <property type="entry name" value="40S RIBOSOMAL PROTEIN S27"/>
    <property type="match status" value="1"/>
</dbReference>
<evidence type="ECO:0000256" key="1">
    <source>
        <dbReference type="SAM" id="MobiDB-lite"/>
    </source>
</evidence>
<feature type="compositionally biased region" description="Polar residues" evidence="1">
    <location>
        <begin position="402"/>
        <end position="413"/>
    </location>
</feature>
<reference evidence="2 3" key="1">
    <citation type="submission" date="2020-10" db="EMBL/GenBank/DDBJ databases">
        <title>The Coptis chinensis genome and diversification of protoberbering-type alkaloids.</title>
        <authorList>
            <person name="Wang B."/>
            <person name="Shu S."/>
            <person name="Song C."/>
            <person name="Liu Y."/>
        </authorList>
    </citation>
    <scope>NUCLEOTIDE SEQUENCE [LARGE SCALE GENOMIC DNA]</scope>
    <source>
        <strain evidence="2">HL-2020</strain>
        <tissue evidence="2">Leaf</tissue>
    </source>
</reference>
<protein>
    <submittedName>
        <fullName evidence="2">Uncharacterized protein</fullName>
    </submittedName>
</protein>